<evidence type="ECO:0000256" key="1">
    <source>
        <dbReference type="SAM" id="MobiDB-lite"/>
    </source>
</evidence>
<proteinExistence type="predicted"/>
<name>A0A8H5ZR04_COCSA</name>
<organism evidence="2 3">
    <name type="scientific">Cochliobolus sativus</name>
    <name type="common">Common root rot and spot blotch fungus</name>
    <name type="synonym">Bipolaris sorokiniana</name>
    <dbReference type="NCBI Taxonomy" id="45130"/>
    <lineage>
        <taxon>Eukaryota</taxon>
        <taxon>Fungi</taxon>
        <taxon>Dikarya</taxon>
        <taxon>Ascomycota</taxon>
        <taxon>Pezizomycotina</taxon>
        <taxon>Dothideomycetes</taxon>
        <taxon>Pleosporomycetidae</taxon>
        <taxon>Pleosporales</taxon>
        <taxon>Pleosporineae</taxon>
        <taxon>Pleosporaceae</taxon>
        <taxon>Bipolaris</taxon>
    </lineage>
</organism>
<accession>A0A8H5ZR04</accession>
<dbReference type="EMBL" id="WNKQ01000003">
    <property type="protein sequence ID" value="KAF5852679.1"/>
    <property type="molecule type" value="Genomic_DNA"/>
</dbReference>
<dbReference type="AlphaFoldDB" id="A0A8H5ZR04"/>
<evidence type="ECO:0000313" key="2">
    <source>
        <dbReference type="EMBL" id="KAF5852679.1"/>
    </source>
</evidence>
<feature type="compositionally biased region" description="Basic and acidic residues" evidence="1">
    <location>
        <begin position="11"/>
        <end position="21"/>
    </location>
</feature>
<feature type="region of interest" description="Disordered" evidence="1">
    <location>
        <begin position="1"/>
        <end position="21"/>
    </location>
</feature>
<evidence type="ECO:0000313" key="3">
    <source>
        <dbReference type="Proteomes" id="UP000624244"/>
    </source>
</evidence>
<protein>
    <submittedName>
        <fullName evidence="2">Uncharacterized protein</fullName>
    </submittedName>
</protein>
<gene>
    <name evidence="2" type="ORF">GGP41_008121</name>
</gene>
<comment type="caution">
    <text evidence="2">The sequence shown here is derived from an EMBL/GenBank/DDBJ whole genome shotgun (WGS) entry which is preliminary data.</text>
</comment>
<dbReference type="Proteomes" id="UP000624244">
    <property type="component" value="Unassembled WGS sequence"/>
</dbReference>
<sequence>MNNSKYAPKTPAEKLAESKSEKLKKDKDRITRLLVRLQWKAELLMLSYLRTLDLLQRQNTTFTPSMFQLDFFEFYTLLERYIVSLLSLFHISISSSLAAPEQRQNFNYLRYETNPELRQTRPMADHAFHANLLEALDDPEGPFKKCLGEGEVRVQLGRAKECRNMWKDADCKQGGEGGRVGLQELGVEGMLRGILGGCEEARGVAMEYQGGEGNGAGVTSREFEKMYEAEGMEVEDVPYEYMDDAMDLD</sequence>
<reference evidence="2" key="1">
    <citation type="submission" date="2019-11" db="EMBL/GenBank/DDBJ databases">
        <title>Bipolaris sorokiniana Genome sequencing.</title>
        <authorList>
            <person name="Wang H."/>
        </authorList>
    </citation>
    <scope>NUCLEOTIDE SEQUENCE</scope>
</reference>